<proteinExistence type="predicted"/>
<dbReference type="Pfam" id="PF00583">
    <property type="entry name" value="Acetyltransf_1"/>
    <property type="match status" value="1"/>
</dbReference>
<reference evidence="3 4" key="1">
    <citation type="journal article" date="2014" name="Genome Announc.">
        <title>Draft Genome Sequences of Marine Flavobacterium Nonlabens Strains NR17, NR24, NR27, NR32, NR33, and Ara13.</title>
        <authorList>
            <person name="Nakanishi M."/>
            <person name="Meirelles P."/>
            <person name="Suzuki R."/>
            <person name="Takatani N."/>
            <person name="Mino S."/>
            <person name="Suda W."/>
            <person name="Oshima K."/>
            <person name="Hattori M."/>
            <person name="Ohkuma M."/>
            <person name="Hosokawa M."/>
            <person name="Miyashita K."/>
            <person name="Thompson F.L."/>
            <person name="Niwa A."/>
            <person name="Sawabe T."/>
            <person name="Sawabe T."/>
        </authorList>
    </citation>
    <scope>NUCLEOTIDE SEQUENCE [LARGE SCALE GENOMIC DNA]</scope>
    <source>
        <strain evidence="4">JCM19314</strain>
    </source>
</reference>
<dbReference type="AlphaFoldDB" id="A0A090QYB0"/>
<evidence type="ECO:0000313" key="4">
    <source>
        <dbReference type="Proteomes" id="UP000029226"/>
    </source>
</evidence>
<dbReference type="Gene3D" id="3.40.630.30">
    <property type="match status" value="1"/>
</dbReference>
<sequence>MKIRKILPEDNQAIKEIIQTSILEHGAPKIGTAYSDAATQAMYEQYQKPRRTYYVIEVDGVVVGGAGIAPLDNYNGNVSELQKMYFKPEVRGKGYGKKLMMTCLERAKEFKFESVYLETMDNMYDAQGLYKHVGFKLLDGPLGDTGHFSCPVQMIKYFESPLNG</sequence>
<dbReference type="InterPro" id="IPR000182">
    <property type="entry name" value="GNAT_dom"/>
</dbReference>
<organism evidence="3 4">
    <name type="scientific">Nonlabens ulvanivorans</name>
    <name type="common">Persicivirga ulvanivorans</name>
    <dbReference type="NCBI Taxonomy" id="906888"/>
    <lineage>
        <taxon>Bacteria</taxon>
        <taxon>Pseudomonadati</taxon>
        <taxon>Bacteroidota</taxon>
        <taxon>Flavobacteriia</taxon>
        <taxon>Flavobacteriales</taxon>
        <taxon>Flavobacteriaceae</taxon>
        <taxon>Nonlabens</taxon>
    </lineage>
</organism>
<evidence type="ECO:0000313" key="3">
    <source>
        <dbReference type="EMBL" id="GAL00412.1"/>
    </source>
</evidence>
<comment type="caution">
    <text evidence="3">The sequence shown here is derived from an EMBL/GenBank/DDBJ whole genome shotgun (WGS) entry which is preliminary data.</text>
</comment>
<dbReference type="CDD" id="cd04301">
    <property type="entry name" value="NAT_SF"/>
    <property type="match status" value="1"/>
</dbReference>
<dbReference type="InterPro" id="IPR050769">
    <property type="entry name" value="NAT_camello-type"/>
</dbReference>
<dbReference type="Proteomes" id="UP000029226">
    <property type="component" value="Unassembled WGS sequence"/>
</dbReference>
<dbReference type="PROSITE" id="PS51186">
    <property type="entry name" value="GNAT"/>
    <property type="match status" value="1"/>
</dbReference>
<dbReference type="GO" id="GO:0008080">
    <property type="term" value="F:N-acetyltransferase activity"/>
    <property type="evidence" value="ECO:0007669"/>
    <property type="project" value="InterPro"/>
</dbReference>
<keyword evidence="1 3" id="KW-0808">Transferase</keyword>
<dbReference type="SUPFAM" id="SSF55729">
    <property type="entry name" value="Acyl-CoA N-acyltransferases (Nat)"/>
    <property type="match status" value="1"/>
</dbReference>
<accession>A0A090QYB0</accession>
<name>A0A090QYB0_NONUL</name>
<feature type="domain" description="N-acetyltransferase" evidence="2">
    <location>
        <begin position="1"/>
        <end position="159"/>
    </location>
</feature>
<dbReference type="EMBL" id="BBMM01000005">
    <property type="protein sequence ID" value="GAL00412.1"/>
    <property type="molecule type" value="Genomic_DNA"/>
</dbReference>
<evidence type="ECO:0000259" key="2">
    <source>
        <dbReference type="PROSITE" id="PS51186"/>
    </source>
</evidence>
<evidence type="ECO:0000256" key="1">
    <source>
        <dbReference type="ARBA" id="ARBA00022679"/>
    </source>
</evidence>
<protein>
    <submittedName>
        <fullName evidence="3">Putative acetyltransferase</fullName>
    </submittedName>
</protein>
<dbReference type="InterPro" id="IPR016181">
    <property type="entry name" value="Acyl_CoA_acyltransferase"/>
</dbReference>
<gene>
    <name evidence="3" type="ORF">JCM19314_2020</name>
</gene>
<dbReference type="PANTHER" id="PTHR13947">
    <property type="entry name" value="GNAT FAMILY N-ACETYLTRANSFERASE"/>
    <property type="match status" value="1"/>
</dbReference>
<dbReference type="PANTHER" id="PTHR13947:SF37">
    <property type="entry name" value="LD18367P"/>
    <property type="match status" value="1"/>
</dbReference>